<sequence>MPKSLSELEEHTQQWIGQIELLSVEEMVQYVDKREELIQQILNSDQIEINAEHFRDRIVNLLLNDHVILNKMQQLKEESLHNFNMAAMARKQKNRYEENFISDSIFFDQKK</sequence>
<name>A0ABW5PJZ1_9BACL</name>
<comment type="caution">
    <text evidence="1">The sequence shown here is derived from an EMBL/GenBank/DDBJ whole genome shotgun (WGS) entry which is preliminary data.</text>
</comment>
<proteinExistence type="predicted"/>
<gene>
    <name evidence="1" type="ORF">ACFSUF_24450</name>
</gene>
<reference evidence="2" key="1">
    <citation type="journal article" date="2019" name="Int. J. Syst. Evol. Microbiol.">
        <title>The Global Catalogue of Microorganisms (GCM) 10K type strain sequencing project: providing services to taxonomists for standard genome sequencing and annotation.</title>
        <authorList>
            <consortium name="The Broad Institute Genomics Platform"/>
            <consortium name="The Broad Institute Genome Sequencing Center for Infectious Disease"/>
            <person name="Wu L."/>
            <person name="Ma J."/>
        </authorList>
    </citation>
    <scope>NUCLEOTIDE SEQUENCE [LARGE SCALE GENOMIC DNA]</scope>
    <source>
        <strain evidence="2">KCTC 3950</strain>
    </source>
</reference>
<evidence type="ECO:0008006" key="3">
    <source>
        <dbReference type="Google" id="ProtNLM"/>
    </source>
</evidence>
<keyword evidence="2" id="KW-1185">Reference proteome</keyword>
<accession>A0ABW5PJZ1</accession>
<protein>
    <recommendedName>
        <fullName evidence="3">Flagellar protein FliT</fullName>
    </recommendedName>
</protein>
<dbReference type="RefSeq" id="WP_377607548.1">
    <property type="nucleotide sequence ID" value="NZ_JBHUME010000019.1"/>
</dbReference>
<evidence type="ECO:0000313" key="1">
    <source>
        <dbReference type="EMBL" id="MFD2615563.1"/>
    </source>
</evidence>
<dbReference type="Proteomes" id="UP001597541">
    <property type="component" value="Unassembled WGS sequence"/>
</dbReference>
<evidence type="ECO:0000313" key="2">
    <source>
        <dbReference type="Proteomes" id="UP001597541"/>
    </source>
</evidence>
<organism evidence="1 2">
    <name type="scientific">Paenibacillus gansuensis</name>
    <dbReference type="NCBI Taxonomy" id="306542"/>
    <lineage>
        <taxon>Bacteria</taxon>
        <taxon>Bacillati</taxon>
        <taxon>Bacillota</taxon>
        <taxon>Bacilli</taxon>
        <taxon>Bacillales</taxon>
        <taxon>Paenibacillaceae</taxon>
        <taxon>Paenibacillus</taxon>
    </lineage>
</organism>
<dbReference type="EMBL" id="JBHUME010000019">
    <property type="protein sequence ID" value="MFD2615563.1"/>
    <property type="molecule type" value="Genomic_DNA"/>
</dbReference>